<dbReference type="Proteomes" id="UP000322876">
    <property type="component" value="Unassembled WGS sequence"/>
</dbReference>
<dbReference type="OrthoDB" id="9811016at2"/>
<keyword evidence="2" id="KW-0963">Cytoplasm</keyword>
<dbReference type="AlphaFoldDB" id="A0A5A8F8W9"/>
<dbReference type="GO" id="GO:0051301">
    <property type="term" value="P:cell division"/>
    <property type="evidence" value="ECO:0007669"/>
    <property type="project" value="UniProtKB-KW"/>
</dbReference>
<dbReference type="InterPro" id="IPR003768">
    <property type="entry name" value="ScpA"/>
</dbReference>
<gene>
    <name evidence="2" type="primary">scpA</name>
    <name evidence="3" type="ORF">FHQ18_01635</name>
</gene>
<evidence type="ECO:0000256" key="1">
    <source>
        <dbReference type="ARBA" id="ARBA00044777"/>
    </source>
</evidence>
<organism evidence="3 4">
    <name type="scientific">Deferribacter autotrophicus</name>
    <dbReference type="NCBI Taxonomy" id="500465"/>
    <lineage>
        <taxon>Bacteria</taxon>
        <taxon>Pseudomonadati</taxon>
        <taxon>Deferribacterota</taxon>
        <taxon>Deferribacteres</taxon>
        <taxon>Deferribacterales</taxon>
        <taxon>Deferribacteraceae</taxon>
        <taxon>Deferribacter</taxon>
    </lineage>
</organism>
<comment type="caution">
    <text evidence="3">The sequence shown here is derived from an EMBL/GenBank/DDBJ whole genome shotgun (WGS) entry which is preliminary data.</text>
</comment>
<dbReference type="PANTHER" id="PTHR33969:SF2">
    <property type="entry name" value="SEGREGATION AND CONDENSATION PROTEIN A"/>
    <property type="match status" value="1"/>
</dbReference>
<dbReference type="GO" id="GO:0007059">
    <property type="term" value="P:chromosome segregation"/>
    <property type="evidence" value="ECO:0007669"/>
    <property type="project" value="UniProtKB-UniRule"/>
</dbReference>
<dbReference type="EMBL" id="VFJB01000002">
    <property type="protein sequence ID" value="KAA0259177.1"/>
    <property type="molecule type" value="Genomic_DNA"/>
</dbReference>
<comment type="function">
    <text evidence="2">Participates in chromosomal partition during cell division. May act via the formation of a condensin-like complex containing Smc and ScpB that pull DNA away from mid-cell into both cell halves.</text>
</comment>
<comment type="subcellular location">
    <subcellularLocation>
        <location evidence="2">Cytoplasm</location>
    </subcellularLocation>
    <text evidence="2">Associated with two foci at the outer edges of the nucleoid region in young cells, and at four foci within both cell halves in older cells.</text>
</comment>
<reference evidence="3 4" key="1">
    <citation type="submission" date="2019-06" db="EMBL/GenBank/DDBJ databases">
        <title>Genomic insights into carbon and energy metabolism of Deferribacter autotrophicus revealed new metabolic traits in the phylum Deferribacteres.</title>
        <authorList>
            <person name="Slobodkin A.I."/>
            <person name="Slobodkina G.B."/>
            <person name="Allioux M."/>
            <person name="Alain K."/>
            <person name="Jebbar M."/>
            <person name="Shadrin V."/>
            <person name="Kublanov I.V."/>
            <person name="Toshchakov S.V."/>
            <person name="Bonch-Osmolovskaya E.A."/>
        </authorList>
    </citation>
    <scope>NUCLEOTIDE SEQUENCE [LARGE SCALE GENOMIC DNA]</scope>
    <source>
        <strain evidence="3 4">SL50</strain>
    </source>
</reference>
<keyword evidence="2" id="KW-0159">Chromosome partition</keyword>
<dbReference type="Pfam" id="PF02616">
    <property type="entry name" value="SMC_ScpA"/>
    <property type="match status" value="1"/>
</dbReference>
<accession>A0A5A8F8W9</accession>
<keyword evidence="4" id="KW-1185">Reference proteome</keyword>
<dbReference type="RefSeq" id="WP_149265432.1">
    <property type="nucleotide sequence ID" value="NZ_VFJB01000002.1"/>
</dbReference>
<comment type="similarity">
    <text evidence="2">Belongs to the ScpA family.</text>
</comment>
<evidence type="ECO:0000313" key="4">
    <source>
        <dbReference type="Proteomes" id="UP000322876"/>
    </source>
</evidence>
<evidence type="ECO:0000256" key="2">
    <source>
        <dbReference type="HAMAP-Rule" id="MF_01805"/>
    </source>
</evidence>
<dbReference type="PANTHER" id="PTHR33969">
    <property type="entry name" value="SEGREGATION AND CONDENSATION PROTEIN A"/>
    <property type="match status" value="1"/>
</dbReference>
<name>A0A5A8F8W9_9BACT</name>
<protein>
    <recommendedName>
        <fullName evidence="1 2">Segregation and condensation protein A</fullName>
    </recommendedName>
</protein>
<dbReference type="Gene3D" id="6.10.250.2410">
    <property type="match status" value="1"/>
</dbReference>
<proteinExistence type="inferred from homology"/>
<sequence>MSDLLEVRLENFEGPLDLLIHLIYKNEMNIYDISISVIADQFINTIKQMEEMDIEVASDFIQMASYLVYLKSKMLLPQNKFDDDEMDVEEEKFLFTQRLIEYSFYKDVAEILREKEAKASKCLTREDTIYLEREFEPGGDAYTIAKLFFDLLKRDEKKTITLEKKSLDINTIIEKIKNFVFEKREVFWNEITKRCADRKEVAVSFLAVLELIKLKVIIAIQESNFSNFMVKVKNG</sequence>
<comment type="subunit">
    <text evidence="2">Component of a cohesin-like complex composed of ScpA, ScpB and the Smc homodimer, in which ScpA and ScpB bind to the head domain of Smc. The presence of the three proteins is required for the association of the complex with DNA.</text>
</comment>
<dbReference type="GO" id="GO:0006260">
    <property type="term" value="P:DNA replication"/>
    <property type="evidence" value="ECO:0007669"/>
    <property type="project" value="UniProtKB-UniRule"/>
</dbReference>
<dbReference type="HAMAP" id="MF_01805">
    <property type="entry name" value="ScpA"/>
    <property type="match status" value="1"/>
</dbReference>
<keyword evidence="2" id="KW-0131">Cell cycle</keyword>
<keyword evidence="2" id="KW-0132">Cell division</keyword>
<dbReference type="GO" id="GO:0005737">
    <property type="term" value="C:cytoplasm"/>
    <property type="evidence" value="ECO:0007669"/>
    <property type="project" value="UniProtKB-SubCell"/>
</dbReference>
<evidence type="ECO:0000313" key="3">
    <source>
        <dbReference type="EMBL" id="KAA0259177.1"/>
    </source>
</evidence>